<evidence type="ECO:0000313" key="2">
    <source>
        <dbReference type="EMBL" id="TPX39769.1"/>
    </source>
</evidence>
<sequence length="69" mass="8048">MTSGSTPIAPSPHRRCQRHQYLGRCVTPYISRHRLRPQAVLHQHQDRSSTNHRAGSHFHHHQPWRVSIG</sequence>
<proteinExistence type="predicted"/>
<evidence type="ECO:0000256" key="1">
    <source>
        <dbReference type="SAM" id="MobiDB-lite"/>
    </source>
</evidence>
<dbReference type="Proteomes" id="UP000317494">
    <property type="component" value="Unassembled WGS sequence"/>
</dbReference>
<name>A0A507CJR5_9FUNG</name>
<organism evidence="2 3">
    <name type="scientific">Synchytrium endobioticum</name>
    <dbReference type="NCBI Taxonomy" id="286115"/>
    <lineage>
        <taxon>Eukaryota</taxon>
        <taxon>Fungi</taxon>
        <taxon>Fungi incertae sedis</taxon>
        <taxon>Chytridiomycota</taxon>
        <taxon>Chytridiomycota incertae sedis</taxon>
        <taxon>Chytridiomycetes</taxon>
        <taxon>Synchytriales</taxon>
        <taxon>Synchytriaceae</taxon>
        <taxon>Synchytrium</taxon>
    </lineage>
</organism>
<feature type="compositionally biased region" description="Basic residues" evidence="1">
    <location>
        <begin position="54"/>
        <end position="63"/>
    </location>
</feature>
<gene>
    <name evidence="2" type="ORF">SeMB42_g06259</name>
</gene>
<keyword evidence="3" id="KW-1185">Reference proteome</keyword>
<evidence type="ECO:0000313" key="3">
    <source>
        <dbReference type="Proteomes" id="UP000317494"/>
    </source>
</evidence>
<dbReference type="AlphaFoldDB" id="A0A507CJR5"/>
<comment type="caution">
    <text evidence="2">The sequence shown here is derived from an EMBL/GenBank/DDBJ whole genome shotgun (WGS) entry which is preliminary data.</text>
</comment>
<accession>A0A507CJR5</accession>
<protein>
    <submittedName>
        <fullName evidence="2">Uncharacterized protein</fullName>
    </submittedName>
</protein>
<dbReference type="EMBL" id="QEAN01000340">
    <property type="protein sequence ID" value="TPX39769.1"/>
    <property type="molecule type" value="Genomic_DNA"/>
</dbReference>
<dbReference type="VEuPathDB" id="FungiDB:SeMB42_g06259"/>
<feature type="region of interest" description="Disordered" evidence="1">
    <location>
        <begin position="39"/>
        <end position="69"/>
    </location>
</feature>
<reference evidence="2 3" key="1">
    <citation type="journal article" date="2019" name="Sci. Rep.">
        <title>Comparative genomics of chytrid fungi reveal insights into the obligate biotrophic and pathogenic lifestyle of Synchytrium endobioticum.</title>
        <authorList>
            <person name="van de Vossenberg B.T.L.H."/>
            <person name="Warris S."/>
            <person name="Nguyen H.D.T."/>
            <person name="van Gent-Pelzer M.P.E."/>
            <person name="Joly D.L."/>
            <person name="van de Geest H.C."/>
            <person name="Bonants P.J.M."/>
            <person name="Smith D.S."/>
            <person name="Levesque C.A."/>
            <person name="van der Lee T.A.J."/>
        </authorList>
    </citation>
    <scope>NUCLEOTIDE SEQUENCE [LARGE SCALE GENOMIC DNA]</scope>
    <source>
        <strain evidence="2 3">MB42</strain>
    </source>
</reference>